<protein>
    <submittedName>
        <fullName evidence="2">GNAT family N-acetyltransferase</fullName>
    </submittedName>
</protein>
<organism evidence="2 3">
    <name type="scientific">Paenibacillus rhizophilus</name>
    <dbReference type="NCBI Taxonomy" id="1850366"/>
    <lineage>
        <taxon>Bacteria</taxon>
        <taxon>Bacillati</taxon>
        <taxon>Bacillota</taxon>
        <taxon>Bacilli</taxon>
        <taxon>Bacillales</taxon>
        <taxon>Paenibacillaceae</taxon>
        <taxon>Paenibacillus</taxon>
    </lineage>
</organism>
<proteinExistence type="predicted"/>
<dbReference type="Proteomes" id="UP000282529">
    <property type="component" value="Unassembled WGS sequence"/>
</dbReference>
<evidence type="ECO:0000313" key="2">
    <source>
        <dbReference type="EMBL" id="RQW13723.1"/>
    </source>
</evidence>
<keyword evidence="3" id="KW-1185">Reference proteome</keyword>
<dbReference type="PROSITE" id="PS51186">
    <property type="entry name" value="GNAT"/>
    <property type="match status" value="1"/>
</dbReference>
<comment type="caution">
    <text evidence="2">The sequence shown here is derived from an EMBL/GenBank/DDBJ whole genome shotgun (WGS) entry which is preliminary data.</text>
</comment>
<dbReference type="AlphaFoldDB" id="A0A3N9PBV0"/>
<evidence type="ECO:0000259" key="1">
    <source>
        <dbReference type="PROSITE" id="PS51186"/>
    </source>
</evidence>
<sequence length="139" mass="16593">MINLTVAAASGADLDQLAELNRQLIEDEKHDNTMNKEQLKERMKRFLEGEYRAYLFTEDGEVKGYALVDHSRNPLYLRQFFICRHCRRNGYGRAAFTTLAWYLGTDRLDIEVMHWNERAYSFWKSLGFRERSIYMRLEP</sequence>
<dbReference type="InterPro" id="IPR000182">
    <property type="entry name" value="GNAT_dom"/>
</dbReference>
<name>A0A3N9PBV0_9BACL</name>
<keyword evidence="2" id="KW-0808">Transferase</keyword>
<reference evidence="2 3" key="1">
    <citation type="submission" date="2018-11" db="EMBL/GenBank/DDBJ databases">
        <title>Genome sequence of strain 7197.</title>
        <authorList>
            <person name="Gao J."/>
            <person name="Sun J."/>
        </authorList>
    </citation>
    <scope>NUCLEOTIDE SEQUENCE [LARGE SCALE GENOMIC DNA]</scope>
    <source>
        <strain evidence="2 3">7197</strain>
    </source>
</reference>
<dbReference type="EMBL" id="RQPI01000001">
    <property type="protein sequence ID" value="RQW13723.1"/>
    <property type="molecule type" value="Genomic_DNA"/>
</dbReference>
<evidence type="ECO:0000313" key="3">
    <source>
        <dbReference type="Proteomes" id="UP000282529"/>
    </source>
</evidence>
<gene>
    <name evidence="2" type="ORF">EH198_04825</name>
</gene>
<dbReference type="InterPro" id="IPR016181">
    <property type="entry name" value="Acyl_CoA_acyltransferase"/>
</dbReference>
<dbReference type="RefSeq" id="WP_124694364.1">
    <property type="nucleotide sequence ID" value="NZ_JBHUFE010000016.1"/>
</dbReference>
<dbReference type="Pfam" id="PF13673">
    <property type="entry name" value="Acetyltransf_10"/>
    <property type="match status" value="1"/>
</dbReference>
<accession>A0A3N9PBV0</accession>
<dbReference type="Gene3D" id="3.40.630.30">
    <property type="match status" value="1"/>
</dbReference>
<dbReference type="OrthoDB" id="1902415at2"/>
<dbReference type="SUPFAM" id="SSF55729">
    <property type="entry name" value="Acyl-CoA N-acyltransferases (Nat)"/>
    <property type="match status" value="1"/>
</dbReference>
<dbReference type="GO" id="GO:0016747">
    <property type="term" value="F:acyltransferase activity, transferring groups other than amino-acyl groups"/>
    <property type="evidence" value="ECO:0007669"/>
    <property type="project" value="InterPro"/>
</dbReference>
<feature type="domain" description="N-acetyltransferase" evidence="1">
    <location>
        <begin position="4"/>
        <end position="139"/>
    </location>
</feature>